<dbReference type="PROSITE" id="PS50294">
    <property type="entry name" value="WD_REPEATS_REGION"/>
    <property type="match status" value="1"/>
</dbReference>
<dbReference type="AlphaFoldDB" id="A0AAV5AK44"/>
<name>A0AAV5AK44_9AGAM</name>
<feature type="repeat" description="WD" evidence="3">
    <location>
        <begin position="250"/>
        <end position="283"/>
    </location>
</feature>
<dbReference type="Gene3D" id="2.130.10.10">
    <property type="entry name" value="YVTN repeat-like/Quinoprotein amine dehydrogenase"/>
    <property type="match status" value="1"/>
</dbReference>
<reference evidence="5" key="1">
    <citation type="submission" date="2021-10" db="EMBL/GenBank/DDBJ databases">
        <title>De novo Genome Assembly of Clathrus columnatus (Basidiomycota, Fungi) Using Illumina and Nanopore Sequence Data.</title>
        <authorList>
            <person name="Ogiso-Tanaka E."/>
            <person name="Itagaki H."/>
            <person name="Hosoya T."/>
            <person name="Hosaka K."/>
        </authorList>
    </citation>
    <scope>NUCLEOTIDE SEQUENCE</scope>
    <source>
        <strain evidence="5">MO-923</strain>
    </source>
</reference>
<sequence length="1003" mass="111247">MITSTNLDEPSAEYRVLPAPLSLLSVRRPSLVSLPPDSTRVAPKIPSIVAQPNEEFLNPTSSRRSHTEEEDSNMADLNQGLEIKMEGWMSISPSGRDVVLAARSGLYVIDLEMPLEVPRFIPQGGTWDVADVQWNPHPSRGNLVVSTSSEKLLIWNLDRADRSAIQHILSKHYRSITDVNWHNHHPDVVSSTGIDSWIWVWDLRTALKPVAAGATQVKWNRHNENILASSHGNMLLVWDQRKGAVPLTIVKAHSSRIYGVDWSRTNGNEIATCSLDRTIKFWDAGPGWYRPSNTTSDNSTYVAHSTFAPSSYTLPTMQPTRVIHLHYPVWRSRYAPFGNSVLSLPQRGFQRPELLRFVDKEFDETGYEPIYPIPEGAAGEGIVKEYVWRVKGGLNSSFDDREFQLVTWNEDRTIRAWPIGAHILEVLVSDPSVIFLVKQSLACWSHPRNLSESLPERPHDQHVSGGPEIHSGPLSSATNLDSMISKTSKKPVEGTATIKRGGTMTKGPSRFKNINSFGMHALTWMPSVKTVGRGQNVSNGTWNVGLAPESLESSVASLDSFKFGNAYVRDEWKESADLNAHNTSQSRIVDARESGASEPRTTLTWAEELISVVNGLKASKAGKISLEKFKLEKRMCILGLQGPWGESSSVFVRVTFVFPKDYPRSTVSPQIDLERNHLIPVKRRAMLLRELRSLGRSPPCLEPCLRLLLGLPIEKEGVLRKVVEIDSGSSSEDESMKALRGKEGVVPILGQGLAELRTSQGVFSPNGQLVIFTHVLVRMVRNASRNISLSPSTNPRVRSGSRRETHQASGGLSDALRRLAAIAQDRKINPVTVGMDEDLLRTLETLSYSKLYPALGVTTTSGTGDSGYLVKPVRKSRVSIRDLTDVTGLDPFVARSYVVSAANATSFCLQNAEIAKSLNRTDHERMFRTLASLVEITPISSDLTSNRTCNGWWNDYLGRSIIISFLCESIEKKDVLILAMISTALLIADRDYMTLSTFSALIP</sequence>
<dbReference type="Proteomes" id="UP001050691">
    <property type="component" value="Unassembled WGS sequence"/>
</dbReference>
<evidence type="ECO:0000256" key="4">
    <source>
        <dbReference type="SAM" id="MobiDB-lite"/>
    </source>
</evidence>
<dbReference type="GO" id="GO:0035859">
    <property type="term" value="C:Seh1-associated complex"/>
    <property type="evidence" value="ECO:0007669"/>
    <property type="project" value="TreeGrafter"/>
</dbReference>
<evidence type="ECO:0000313" key="6">
    <source>
        <dbReference type="Proteomes" id="UP001050691"/>
    </source>
</evidence>
<keyword evidence="2" id="KW-0677">Repeat</keyword>
<dbReference type="Pfam" id="PF00400">
    <property type="entry name" value="WD40"/>
    <property type="match status" value="1"/>
</dbReference>
<dbReference type="InterPro" id="IPR015943">
    <property type="entry name" value="WD40/YVTN_repeat-like_dom_sf"/>
</dbReference>
<dbReference type="InterPro" id="IPR001680">
    <property type="entry name" value="WD40_rpt"/>
</dbReference>
<feature type="region of interest" description="Disordered" evidence="4">
    <location>
        <begin position="452"/>
        <end position="509"/>
    </location>
</feature>
<organism evidence="5 6">
    <name type="scientific">Clathrus columnatus</name>
    <dbReference type="NCBI Taxonomy" id="1419009"/>
    <lineage>
        <taxon>Eukaryota</taxon>
        <taxon>Fungi</taxon>
        <taxon>Dikarya</taxon>
        <taxon>Basidiomycota</taxon>
        <taxon>Agaricomycotina</taxon>
        <taxon>Agaricomycetes</taxon>
        <taxon>Phallomycetidae</taxon>
        <taxon>Phallales</taxon>
        <taxon>Clathraceae</taxon>
        <taxon>Clathrus</taxon>
    </lineage>
</organism>
<feature type="region of interest" description="Disordered" evidence="4">
    <location>
        <begin position="787"/>
        <end position="811"/>
    </location>
</feature>
<dbReference type="GO" id="GO:0034198">
    <property type="term" value="P:cellular response to amino acid starvation"/>
    <property type="evidence" value="ECO:0007669"/>
    <property type="project" value="TreeGrafter"/>
</dbReference>
<dbReference type="PANTHER" id="PTHR46170:SF1">
    <property type="entry name" value="GATOR COMPLEX PROTEIN WDR59"/>
    <property type="match status" value="1"/>
</dbReference>
<dbReference type="InterPro" id="IPR036322">
    <property type="entry name" value="WD40_repeat_dom_sf"/>
</dbReference>
<dbReference type="PANTHER" id="PTHR46170">
    <property type="entry name" value="GATOR COMPLEX PROTEIN WDR59"/>
    <property type="match status" value="1"/>
</dbReference>
<evidence type="ECO:0000256" key="3">
    <source>
        <dbReference type="PROSITE-ProRule" id="PRU00221"/>
    </source>
</evidence>
<dbReference type="PROSITE" id="PS00678">
    <property type="entry name" value="WD_REPEATS_1"/>
    <property type="match status" value="1"/>
</dbReference>
<evidence type="ECO:0000256" key="1">
    <source>
        <dbReference type="ARBA" id="ARBA00022574"/>
    </source>
</evidence>
<dbReference type="GO" id="GO:1904263">
    <property type="term" value="P:positive regulation of TORC1 signaling"/>
    <property type="evidence" value="ECO:0007669"/>
    <property type="project" value="TreeGrafter"/>
</dbReference>
<feature type="compositionally biased region" description="Polar residues" evidence="4">
    <location>
        <begin position="473"/>
        <end position="486"/>
    </location>
</feature>
<dbReference type="InterPro" id="IPR049567">
    <property type="entry name" value="WDR59-like"/>
</dbReference>
<feature type="compositionally biased region" description="Polar residues" evidence="4">
    <location>
        <begin position="787"/>
        <end position="796"/>
    </location>
</feature>
<dbReference type="EMBL" id="BPWL01000008">
    <property type="protein sequence ID" value="GJJ13063.1"/>
    <property type="molecule type" value="Genomic_DNA"/>
</dbReference>
<proteinExistence type="predicted"/>
<feature type="repeat" description="WD" evidence="3">
    <location>
        <begin position="169"/>
        <end position="205"/>
    </location>
</feature>
<comment type="caution">
    <text evidence="5">The sequence shown here is derived from an EMBL/GenBank/DDBJ whole genome shotgun (WGS) entry which is preliminary data.</text>
</comment>
<protein>
    <submittedName>
        <fullName evidence="5">Uncharacterized protein</fullName>
    </submittedName>
</protein>
<dbReference type="GO" id="GO:0005774">
    <property type="term" value="C:vacuolar membrane"/>
    <property type="evidence" value="ECO:0007669"/>
    <property type="project" value="TreeGrafter"/>
</dbReference>
<accession>A0AAV5AK44</accession>
<feature type="region of interest" description="Disordered" evidence="4">
    <location>
        <begin position="50"/>
        <end position="73"/>
    </location>
</feature>
<dbReference type="SUPFAM" id="SSF50978">
    <property type="entry name" value="WD40 repeat-like"/>
    <property type="match status" value="1"/>
</dbReference>
<keyword evidence="1 3" id="KW-0853">WD repeat</keyword>
<evidence type="ECO:0000313" key="5">
    <source>
        <dbReference type="EMBL" id="GJJ13063.1"/>
    </source>
</evidence>
<keyword evidence="6" id="KW-1185">Reference proteome</keyword>
<evidence type="ECO:0000256" key="2">
    <source>
        <dbReference type="ARBA" id="ARBA00022737"/>
    </source>
</evidence>
<dbReference type="GO" id="GO:0035591">
    <property type="term" value="F:signaling adaptor activity"/>
    <property type="evidence" value="ECO:0007669"/>
    <property type="project" value="TreeGrafter"/>
</dbReference>
<gene>
    <name evidence="5" type="ORF">Clacol_007312</name>
</gene>
<dbReference type="InterPro" id="IPR019775">
    <property type="entry name" value="WD40_repeat_CS"/>
</dbReference>
<dbReference type="PROSITE" id="PS50082">
    <property type="entry name" value="WD_REPEATS_2"/>
    <property type="match status" value="2"/>
</dbReference>
<dbReference type="SMART" id="SM00320">
    <property type="entry name" value="WD40"/>
    <property type="match status" value="4"/>
</dbReference>